<gene>
    <name evidence="2" type="ORF">EGW08_008759</name>
</gene>
<feature type="domain" description="IgGFc-binding protein N-terminal" evidence="1">
    <location>
        <begin position="146"/>
        <end position="401"/>
    </location>
</feature>
<keyword evidence="3" id="KW-1185">Reference proteome</keyword>
<dbReference type="InterPro" id="IPR035234">
    <property type="entry name" value="IgGFc-bd_N"/>
</dbReference>
<proteinExistence type="predicted"/>
<dbReference type="Proteomes" id="UP000271974">
    <property type="component" value="Unassembled WGS sequence"/>
</dbReference>
<dbReference type="OrthoDB" id="10631836at2759"/>
<feature type="non-terminal residue" evidence="2">
    <location>
        <position position="456"/>
    </location>
</feature>
<dbReference type="EMBL" id="RQTK01000242">
    <property type="protein sequence ID" value="RUS83443.1"/>
    <property type="molecule type" value="Genomic_DNA"/>
</dbReference>
<name>A0A3S1C5E1_ELYCH</name>
<protein>
    <recommendedName>
        <fullName evidence="1">IgGFc-binding protein N-terminal domain-containing protein</fullName>
    </recommendedName>
</protein>
<evidence type="ECO:0000313" key="2">
    <source>
        <dbReference type="EMBL" id="RUS83443.1"/>
    </source>
</evidence>
<accession>A0A3S1C5E1</accession>
<comment type="caution">
    <text evidence="2">The sequence shown here is derived from an EMBL/GenBank/DDBJ whole genome shotgun (WGS) entry which is preliminary data.</text>
</comment>
<dbReference type="AlphaFoldDB" id="A0A3S1C5E1"/>
<evidence type="ECO:0000313" key="3">
    <source>
        <dbReference type="Proteomes" id="UP000271974"/>
    </source>
</evidence>
<evidence type="ECO:0000259" key="1">
    <source>
        <dbReference type="Pfam" id="PF17517"/>
    </source>
</evidence>
<reference evidence="2 3" key="1">
    <citation type="submission" date="2019-01" db="EMBL/GenBank/DDBJ databases">
        <title>A draft genome assembly of the solar-powered sea slug Elysia chlorotica.</title>
        <authorList>
            <person name="Cai H."/>
            <person name="Li Q."/>
            <person name="Fang X."/>
            <person name="Li J."/>
            <person name="Curtis N.E."/>
            <person name="Altenburger A."/>
            <person name="Shibata T."/>
            <person name="Feng M."/>
            <person name="Maeda T."/>
            <person name="Schwartz J.A."/>
            <person name="Shigenobu S."/>
            <person name="Lundholm N."/>
            <person name="Nishiyama T."/>
            <person name="Yang H."/>
            <person name="Hasebe M."/>
            <person name="Li S."/>
            <person name="Pierce S.K."/>
            <person name="Wang J."/>
        </authorList>
    </citation>
    <scope>NUCLEOTIDE SEQUENCE [LARGE SCALE GENOMIC DNA]</scope>
    <source>
        <strain evidence="2">EC2010</strain>
        <tissue evidence="2">Whole organism of an adult</tissue>
    </source>
</reference>
<organism evidence="2 3">
    <name type="scientific">Elysia chlorotica</name>
    <name type="common">Eastern emerald elysia</name>
    <name type="synonym">Sea slug</name>
    <dbReference type="NCBI Taxonomy" id="188477"/>
    <lineage>
        <taxon>Eukaryota</taxon>
        <taxon>Metazoa</taxon>
        <taxon>Spiralia</taxon>
        <taxon>Lophotrochozoa</taxon>
        <taxon>Mollusca</taxon>
        <taxon>Gastropoda</taxon>
        <taxon>Heterobranchia</taxon>
        <taxon>Euthyneura</taxon>
        <taxon>Panpulmonata</taxon>
        <taxon>Sacoglossa</taxon>
        <taxon>Placobranchoidea</taxon>
        <taxon>Plakobranchidae</taxon>
        <taxon>Elysia</taxon>
    </lineage>
</organism>
<dbReference type="Pfam" id="PF17517">
    <property type="entry name" value="IgGFc_binding"/>
    <property type="match status" value="1"/>
</dbReference>
<sequence>MPNILEWAALYSLVLLHKGDWSSAVSPLTAQSVSGRVVVVFPTQSFQAPPMITWLSISARSAPSASIRLHASWISQSNLLLGGEEFWLELPAAFRASTTGTYNTALLVKSDYDVMVTSWHSFTAQETTPVLVLPPRWAATFFLFPSHTVRFFAVMALQGGTVVTVHARGASPPASRTERLNIFEVFFSAETNFQPHLLTATHPVLVYAGFNALAPPGPSTKLPPGDKFFNDYVLPLESWSQTYVSVAVEGSLLVTSSSPVNVTFSQCDSSPPPQETTVSLETAQSTMVPVQENCPVHVAATGPVHVLQSFAQGDVVFNVLAVEQFLPTYTIIKGKTQPPTSITIIIKQTQLSGLRFLGETTTYSSHTSVYTVLDYGVYTMSVQQGGRVTVFHEQGEKFGLYAESTSTRGLKAWLKGGMGLATGTWGCVTGLLAPTPGDQVDNDCDNRVDEELTEQT</sequence>